<comment type="pathway">
    <text evidence="1 9">Cofactor biosynthesis; thiamine diphosphate biosynthesis; thiamine phosphate from 4-amino-2-methyl-5-diphosphomethylpyrimidine and 4-methyl-5-(2-phosphoethyl)-thiazole: step 1/1.</text>
</comment>
<feature type="binding site" evidence="9">
    <location>
        <begin position="36"/>
        <end position="40"/>
    </location>
    <ligand>
        <name>4-amino-2-methyl-5-(diphosphooxymethyl)pyrimidine</name>
        <dbReference type="ChEBI" id="CHEBI:57841"/>
    </ligand>
</feature>
<evidence type="ECO:0000256" key="7">
    <source>
        <dbReference type="ARBA" id="ARBA00047851"/>
    </source>
</evidence>
<dbReference type="InterPro" id="IPR034291">
    <property type="entry name" value="TMP_synthase"/>
</dbReference>
<keyword evidence="12" id="KW-1185">Reference proteome</keyword>
<dbReference type="InterPro" id="IPR013785">
    <property type="entry name" value="Aldolase_TIM"/>
</dbReference>
<proteinExistence type="inferred from homology"/>
<keyword evidence="5 9" id="KW-0784">Thiamine biosynthesis</keyword>
<evidence type="ECO:0000256" key="5">
    <source>
        <dbReference type="ARBA" id="ARBA00022977"/>
    </source>
</evidence>
<protein>
    <recommendedName>
        <fullName evidence="9">Thiamine-phosphate synthase</fullName>
        <shortName evidence="9">TP synthase</shortName>
        <shortName evidence="9">TPS</shortName>
        <ecNumber evidence="9">2.5.1.3</ecNumber>
    </recommendedName>
    <alternativeName>
        <fullName evidence="9">Thiamine-phosphate pyrophosphorylase</fullName>
        <shortName evidence="9">TMP pyrophosphorylase</shortName>
        <shortName evidence="9">TMP-PPase</shortName>
    </alternativeName>
</protein>
<evidence type="ECO:0000259" key="10">
    <source>
        <dbReference type="Pfam" id="PF02581"/>
    </source>
</evidence>
<evidence type="ECO:0000256" key="6">
    <source>
        <dbReference type="ARBA" id="ARBA00047334"/>
    </source>
</evidence>
<dbReference type="HAMAP" id="MF_00097">
    <property type="entry name" value="TMP_synthase"/>
    <property type="match status" value="1"/>
</dbReference>
<keyword evidence="3 9" id="KW-0479">Metal-binding</keyword>
<accession>A0A514CKR7</accession>
<dbReference type="GO" id="GO:0000287">
    <property type="term" value="F:magnesium ion binding"/>
    <property type="evidence" value="ECO:0007669"/>
    <property type="project" value="UniProtKB-UniRule"/>
</dbReference>
<comment type="catalytic activity">
    <reaction evidence="8 9">
        <text>2-[(2R,5Z)-2-carboxy-4-methylthiazol-5(2H)-ylidene]ethyl phosphate + 4-amino-2-methyl-5-(diphosphooxymethyl)pyrimidine + 2 H(+) = thiamine phosphate + CO2 + diphosphate</text>
        <dbReference type="Rhea" id="RHEA:47844"/>
        <dbReference type="ChEBI" id="CHEBI:15378"/>
        <dbReference type="ChEBI" id="CHEBI:16526"/>
        <dbReference type="ChEBI" id="CHEBI:33019"/>
        <dbReference type="ChEBI" id="CHEBI:37575"/>
        <dbReference type="ChEBI" id="CHEBI:57841"/>
        <dbReference type="ChEBI" id="CHEBI:62899"/>
        <dbReference type="EC" id="2.5.1.3"/>
    </reaction>
</comment>
<dbReference type="GO" id="GO:0004789">
    <property type="term" value="F:thiamine-phosphate diphosphorylase activity"/>
    <property type="evidence" value="ECO:0007669"/>
    <property type="project" value="UniProtKB-UniRule"/>
</dbReference>
<comment type="function">
    <text evidence="9">Condenses 4-methyl-5-(beta-hydroxyethyl)thiazole monophosphate (THZ-P) and 2-methyl-4-amino-5-hydroxymethyl pyrimidine pyrophosphate (HMP-PP) to form thiamine monophosphate (TMP).</text>
</comment>
<dbReference type="OrthoDB" id="9812206at2"/>
<sequence>MSTISFLHYITPNLDHPKDYLDTIQTYGEAGGKWVQLRMKAFPKSVILRTAYRAKEICDVFGCSLIINDHPEIAHKSGAYGVHVGKNDKSVEDIRERYGNRMVIGATANTLEDILAAANTADYIGLGPFRFTSTKKDLSKILGITGYQVIMDKVKTMFPDLPIIAIGGIISEDLASLKAIGLDGVAVSGLLHQSETPQELIKEIKNTFDYVDHCQ</sequence>
<comment type="catalytic activity">
    <reaction evidence="6 9">
        <text>4-methyl-5-(2-phosphooxyethyl)-thiazole + 4-amino-2-methyl-5-(diphosphooxymethyl)pyrimidine + H(+) = thiamine phosphate + diphosphate</text>
        <dbReference type="Rhea" id="RHEA:22328"/>
        <dbReference type="ChEBI" id="CHEBI:15378"/>
        <dbReference type="ChEBI" id="CHEBI:33019"/>
        <dbReference type="ChEBI" id="CHEBI:37575"/>
        <dbReference type="ChEBI" id="CHEBI:57841"/>
        <dbReference type="ChEBI" id="CHEBI:58296"/>
        <dbReference type="EC" id="2.5.1.3"/>
    </reaction>
</comment>
<comment type="similarity">
    <text evidence="9">Belongs to the thiamine-phosphate synthase family.</text>
</comment>
<evidence type="ECO:0000313" key="12">
    <source>
        <dbReference type="Proteomes" id="UP000316614"/>
    </source>
</evidence>
<dbReference type="Pfam" id="PF02581">
    <property type="entry name" value="TMP-TENI"/>
    <property type="match status" value="1"/>
</dbReference>
<dbReference type="EC" id="2.5.1.3" evidence="9"/>
<feature type="binding site" evidence="9">
    <location>
        <position position="107"/>
    </location>
    <ligand>
        <name>4-amino-2-methyl-5-(diphosphooxymethyl)pyrimidine</name>
        <dbReference type="ChEBI" id="CHEBI:57841"/>
    </ligand>
</feature>
<feature type="domain" description="Thiamine phosphate synthase/TenI" evidence="10">
    <location>
        <begin position="8"/>
        <end position="188"/>
    </location>
</feature>
<reference evidence="11 12" key="1">
    <citation type="submission" date="2019-06" db="EMBL/GenBank/DDBJ databases">
        <title>Echinicola alkalisoli sp. nov. isolated from saline soil.</title>
        <authorList>
            <person name="Sun J.-Q."/>
            <person name="Xu L."/>
        </authorList>
    </citation>
    <scope>NUCLEOTIDE SEQUENCE [LARGE SCALE GENOMIC DNA]</scope>
    <source>
        <strain evidence="11 12">LN3S3</strain>
    </source>
</reference>
<dbReference type="RefSeq" id="WP_141615626.1">
    <property type="nucleotide sequence ID" value="NZ_CP041253.1"/>
</dbReference>
<evidence type="ECO:0000256" key="9">
    <source>
        <dbReference type="HAMAP-Rule" id="MF_00097"/>
    </source>
</evidence>
<dbReference type="KEGG" id="echi:FKX85_15630"/>
<evidence type="ECO:0000256" key="4">
    <source>
        <dbReference type="ARBA" id="ARBA00022842"/>
    </source>
</evidence>
<evidence type="ECO:0000313" key="11">
    <source>
        <dbReference type="EMBL" id="QDH80392.1"/>
    </source>
</evidence>
<dbReference type="GO" id="GO:0005737">
    <property type="term" value="C:cytoplasm"/>
    <property type="evidence" value="ECO:0007669"/>
    <property type="project" value="TreeGrafter"/>
</dbReference>
<evidence type="ECO:0000256" key="3">
    <source>
        <dbReference type="ARBA" id="ARBA00022723"/>
    </source>
</evidence>
<dbReference type="PANTHER" id="PTHR20857:SF15">
    <property type="entry name" value="THIAMINE-PHOSPHATE SYNTHASE"/>
    <property type="match status" value="1"/>
</dbReference>
<dbReference type="AlphaFoldDB" id="A0A514CKR7"/>
<organism evidence="11 12">
    <name type="scientific">Echinicola soli</name>
    <dbReference type="NCBI Taxonomy" id="2591634"/>
    <lineage>
        <taxon>Bacteria</taxon>
        <taxon>Pseudomonadati</taxon>
        <taxon>Bacteroidota</taxon>
        <taxon>Cytophagia</taxon>
        <taxon>Cytophagales</taxon>
        <taxon>Cyclobacteriaceae</taxon>
        <taxon>Echinicola</taxon>
    </lineage>
</organism>
<dbReference type="Gene3D" id="3.20.20.70">
    <property type="entry name" value="Aldolase class I"/>
    <property type="match status" value="1"/>
</dbReference>
<dbReference type="InterPro" id="IPR022998">
    <property type="entry name" value="ThiamineP_synth_TenI"/>
</dbReference>
<dbReference type="UniPathway" id="UPA00060">
    <property type="reaction ID" value="UER00141"/>
</dbReference>
<keyword evidence="4 9" id="KW-0460">Magnesium</keyword>
<feature type="binding site" evidence="9">
    <location>
        <position position="135"/>
    </location>
    <ligand>
        <name>4-amino-2-methyl-5-(diphosphooxymethyl)pyrimidine</name>
        <dbReference type="ChEBI" id="CHEBI:57841"/>
    </ligand>
</feature>
<dbReference type="GO" id="GO:0009228">
    <property type="term" value="P:thiamine biosynthetic process"/>
    <property type="evidence" value="ECO:0007669"/>
    <property type="project" value="UniProtKB-KW"/>
</dbReference>
<dbReference type="EMBL" id="CP041253">
    <property type="protein sequence ID" value="QDH80392.1"/>
    <property type="molecule type" value="Genomic_DNA"/>
</dbReference>
<feature type="binding site" evidence="9">
    <location>
        <position position="69"/>
    </location>
    <ligand>
        <name>Mg(2+)</name>
        <dbReference type="ChEBI" id="CHEBI:18420"/>
    </ligand>
</feature>
<gene>
    <name evidence="9" type="primary">thiE</name>
    <name evidence="11" type="ORF">FKX85_15630</name>
</gene>
<dbReference type="InterPro" id="IPR036206">
    <property type="entry name" value="ThiamineP_synth_sf"/>
</dbReference>
<feature type="binding site" evidence="9">
    <location>
        <begin position="132"/>
        <end position="134"/>
    </location>
    <ligand>
        <name>2-[(2R,5Z)-2-carboxy-4-methylthiazol-5(2H)-ylidene]ethyl phosphate</name>
        <dbReference type="ChEBI" id="CHEBI:62899"/>
    </ligand>
</feature>
<dbReference type="PANTHER" id="PTHR20857">
    <property type="entry name" value="THIAMINE-PHOSPHATE PYROPHOSPHORYLASE"/>
    <property type="match status" value="1"/>
</dbReference>
<dbReference type="CDD" id="cd00564">
    <property type="entry name" value="TMP_TenI"/>
    <property type="match status" value="1"/>
</dbReference>
<dbReference type="SUPFAM" id="SSF51391">
    <property type="entry name" value="Thiamin phosphate synthase"/>
    <property type="match status" value="1"/>
</dbReference>
<dbReference type="GO" id="GO:0009229">
    <property type="term" value="P:thiamine diphosphate biosynthetic process"/>
    <property type="evidence" value="ECO:0007669"/>
    <property type="project" value="UniProtKB-UniRule"/>
</dbReference>
<evidence type="ECO:0000256" key="1">
    <source>
        <dbReference type="ARBA" id="ARBA00005165"/>
    </source>
</evidence>
<keyword evidence="2 9" id="KW-0808">Transferase</keyword>
<comment type="catalytic activity">
    <reaction evidence="7 9">
        <text>2-(2-carboxy-4-methylthiazol-5-yl)ethyl phosphate + 4-amino-2-methyl-5-(diphosphooxymethyl)pyrimidine + 2 H(+) = thiamine phosphate + CO2 + diphosphate</text>
        <dbReference type="Rhea" id="RHEA:47848"/>
        <dbReference type="ChEBI" id="CHEBI:15378"/>
        <dbReference type="ChEBI" id="CHEBI:16526"/>
        <dbReference type="ChEBI" id="CHEBI:33019"/>
        <dbReference type="ChEBI" id="CHEBI:37575"/>
        <dbReference type="ChEBI" id="CHEBI:57841"/>
        <dbReference type="ChEBI" id="CHEBI:62890"/>
        <dbReference type="EC" id="2.5.1.3"/>
    </reaction>
</comment>
<evidence type="ECO:0000256" key="8">
    <source>
        <dbReference type="ARBA" id="ARBA00047883"/>
    </source>
</evidence>
<comment type="caution">
    <text evidence="9">Lacks conserved residue(s) required for the propagation of feature annotation.</text>
</comment>
<evidence type="ECO:0000256" key="2">
    <source>
        <dbReference type="ARBA" id="ARBA00022679"/>
    </source>
</evidence>
<dbReference type="Proteomes" id="UP000316614">
    <property type="component" value="Chromosome"/>
</dbReference>
<feature type="binding site" evidence="9">
    <location>
        <position position="88"/>
    </location>
    <ligand>
        <name>Mg(2+)</name>
        <dbReference type="ChEBI" id="CHEBI:18420"/>
    </ligand>
</feature>
<feature type="binding site" evidence="9">
    <location>
        <position position="168"/>
    </location>
    <ligand>
        <name>2-[(2R,5Z)-2-carboxy-4-methylthiazol-5(2H)-ylidene]ethyl phosphate</name>
        <dbReference type="ChEBI" id="CHEBI:62899"/>
    </ligand>
</feature>
<comment type="cofactor">
    <cofactor evidence="9">
        <name>Mg(2+)</name>
        <dbReference type="ChEBI" id="CHEBI:18420"/>
    </cofactor>
    <text evidence="9">Binds 1 Mg(2+) ion per subunit.</text>
</comment>
<feature type="binding site" evidence="9">
    <location>
        <position position="68"/>
    </location>
    <ligand>
        <name>4-amino-2-methyl-5-(diphosphooxymethyl)pyrimidine</name>
        <dbReference type="ChEBI" id="CHEBI:57841"/>
    </ligand>
</feature>
<name>A0A514CKR7_9BACT</name>